<dbReference type="Gene3D" id="3.30.200.20">
    <property type="entry name" value="Phosphorylase Kinase, domain 1"/>
    <property type="match status" value="1"/>
</dbReference>
<evidence type="ECO:0000256" key="4">
    <source>
        <dbReference type="ARBA" id="ARBA00022777"/>
    </source>
</evidence>
<dbReference type="KEGG" id="vg:26040047"/>
<evidence type="ECO:0000259" key="6">
    <source>
        <dbReference type="PROSITE" id="PS50011"/>
    </source>
</evidence>
<name>A0A0M3WNS7_9ABAC</name>
<sequence>MDMFLQEFKDFVTETVPVKDNSLVDGRFGKMSVIKHTPTQKMFMVKSISIKSYNEIETFVHQLMKDNMYFVNLYYSLTSLRGHLLIMDYIKGGDLFDLVLKERRLDEMEVKFIIGQLVDAVAALHKHKIVHNDIKMENILYNRYDQIYLCDYGLCKIAGTESCCDGTLEYFSPEKMSKMKYEMHFDCWAIGILVYELLTGKHPFKKHPDEEINLHTLKARQHNSINYFNMSMCAISFVESLLRYNINLRLTNINEIKEHNFIKKE</sequence>
<accession>A0A0M3WNS7</accession>
<dbReference type="InterPro" id="IPR000719">
    <property type="entry name" value="Prot_kinase_dom"/>
</dbReference>
<dbReference type="RefSeq" id="YP_009165603.1">
    <property type="nucleotide sequence ID" value="NC_027923.1"/>
</dbReference>
<dbReference type="Pfam" id="PF00069">
    <property type="entry name" value="Pkinase"/>
    <property type="match status" value="1"/>
</dbReference>
<evidence type="ECO:0000256" key="3">
    <source>
        <dbReference type="ARBA" id="ARBA00022741"/>
    </source>
</evidence>
<dbReference type="PANTHER" id="PTHR24351">
    <property type="entry name" value="RIBOSOMAL PROTEIN S6 KINASE"/>
    <property type="match status" value="1"/>
</dbReference>
<evidence type="ECO:0000256" key="5">
    <source>
        <dbReference type="ARBA" id="ARBA00022840"/>
    </source>
</evidence>
<keyword evidence="3" id="KW-0547">Nucleotide-binding</keyword>
<evidence type="ECO:0000313" key="7">
    <source>
        <dbReference type="EMBL" id="AKN80548.1"/>
    </source>
</evidence>
<dbReference type="OrthoDB" id="8955at10239"/>
<dbReference type="GO" id="GO:0004674">
    <property type="term" value="F:protein serine/threonine kinase activity"/>
    <property type="evidence" value="ECO:0007669"/>
    <property type="project" value="UniProtKB-KW"/>
</dbReference>
<dbReference type="SMART" id="SM00220">
    <property type="entry name" value="S_TKc"/>
    <property type="match status" value="1"/>
</dbReference>
<dbReference type="GeneID" id="26040047"/>
<dbReference type="GO" id="GO:0005524">
    <property type="term" value="F:ATP binding"/>
    <property type="evidence" value="ECO:0007669"/>
    <property type="project" value="UniProtKB-KW"/>
</dbReference>
<dbReference type="PROSITE" id="PS00108">
    <property type="entry name" value="PROTEIN_KINASE_ST"/>
    <property type="match status" value="1"/>
</dbReference>
<keyword evidence="4 7" id="KW-0418">Kinase</keyword>
<evidence type="ECO:0000256" key="1">
    <source>
        <dbReference type="ARBA" id="ARBA00022527"/>
    </source>
</evidence>
<keyword evidence="8" id="KW-1185">Reference proteome</keyword>
<reference evidence="7 8" key="1">
    <citation type="journal article" date="2016" name="Sci. Rep.">
        <title>Genome sequence of Perigonia lusca single nucleopolyhedrovirus: insights into the evolution of a nucleotide metabolism enzyme in the family Baculoviridae.</title>
        <authorList>
            <person name="Ardisson-Araujo D.M."/>
            <person name="Lima R.N."/>
            <person name="Melo F.L."/>
            <person name="Clem R.J."/>
            <person name="Huang N."/>
            <person name="Bao S.N."/>
            <person name="Sosa-Gomez D.R."/>
            <person name="Ribeiro B.M."/>
        </authorList>
    </citation>
    <scope>NUCLEOTIDE SEQUENCE [LARGE SCALE GENOMIC DNA]</scope>
</reference>
<dbReference type="InterPro" id="IPR008271">
    <property type="entry name" value="Ser/Thr_kinase_AS"/>
</dbReference>
<dbReference type="EMBL" id="KM596836">
    <property type="protein sequence ID" value="AKN80548.1"/>
    <property type="molecule type" value="Genomic_DNA"/>
</dbReference>
<evidence type="ECO:0000256" key="2">
    <source>
        <dbReference type="ARBA" id="ARBA00022679"/>
    </source>
</evidence>
<gene>
    <name evidence="7" type="primary">pk-1</name>
</gene>
<organism evidence="7 8">
    <name type="scientific">Perigonia lusca single nucleopolyhedrovirus</name>
    <dbReference type="NCBI Taxonomy" id="1675865"/>
    <lineage>
        <taxon>Viruses</taxon>
        <taxon>Viruses incertae sedis</taxon>
        <taxon>Naldaviricetes</taxon>
        <taxon>Lefavirales</taxon>
        <taxon>Baculoviridae</taxon>
        <taxon>Alphabaculovirus</taxon>
        <taxon>Alphabaculovirus peluscae</taxon>
        <taxon>Perigonia lusca nucleopolyhedrovirus</taxon>
    </lineage>
</organism>
<keyword evidence="1" id="KW-0723">Serine/threonine-protein kinase</keyword>
<evidence type="ECO:0000313" key="8">
    <source>
        <dbReference type="Proteomes" id="UP000204667"/>
    </source>
</evidence>
<dbReference type="PROSITE" id="PS50011">
    <property type="entry name" value="PROTEIN_KINASE_DOM"/>
    <property type="match status" value="1"/>
</dbReference>
<dbReference type="Proteomes" id="UP000204667">
    <property type="component" value="Segment"/>
</dbReference>
<keyword evidence="2" id="KW-0808">Transferase</keyword>
<dbReference type="InterPro" id="IPR011009">
    <property type="entry name" value="Kinase-like_dom_sf"/>
</dbReference>
<keyword evidence="5" id="KW-0067">ATP-binding</keyword>
<dbReference type="Gene3D" id="1.10.510.10">
    <property type="entry name" value="Transferase(Phosphotransferase) domain 1"/>
    <property type="match status" value="1"/>
</dbReference>
<dbReference type="SUPFAM" id="SSF56112">
    <property type="entry name" value="Protein kinase-like (PK-like)"/>
    <property type="match status" value="1"/>
</dbReference>
<protein>
    <submittedName>
        <fullName evidence="7">Protein kinase-1</fullName>
    </submittedName>
</protein>
<proteinExistence type="predicted"/>
<feature type="domain" description="Protein kinase" evidence="6">
    <location>
        <begin position="17"/>
        <end position="262"/>
    </location>
</feature>